<dbReference type="InterPro" id="IPR020578">
    <property type="entry name" value="Aminotrans_V_PyrdxlP_BS"/>
</dbReference>
<evidence type="ECO:0000256" key="7">
    <source>
        <dbReference type="RuleBase" id="RU004504"/>
    </source>
</evidence>
<evidence type="ECO:0000313" key="10">
    <source>
        <dbReference type="EMBL" id="QOS67403.1"/>
    </source>
</evidence>
<evidence type="ECO:0000256" key="2">
    <source>
        <dbReference type="ARBA" id="ARBA00010447"/>
    </source>
</evidence>
<name>A0A6L7IX59_9ACTN</name>
<dbReference type="Proteomes" id="UP000478463">
    <property type="component" value="Chromosome"/>
</dbReference>
<dbReference type="InterPro" id="IPR015424">
    <property type="entry name" value="PyrdxlP-dep_Trfase"/>
</dbReference>
<dbReference type="GO" id="GO:0006534">
    <property type="term" value="P:cysteine metabolic process"/>
    <property type="evidence" value="ECO:0007669"/>
    <property type="project" value="UniProtKB-UniRule"/>
</dbReference>
<dbReference type="GO" id="GO:0030170">
    <property type="term" value="F:pyridoxal phosphate binding"/>
    <property type="evidence" value="ECO:0007669"/>
    <property type="project" value="UniProtKB-UniRule"/>
</dbReference>
<evidence type="ECO:0000256" key="6">
    <source>
        <dbReference type="ARBA" id="ARBA00050776"/>
    </source>
</evidence>
<evidence type="ECO:0000256" key="5">
    <source>
        <dbReference type="ARBA" id="ARBA00022898"/>
    </source>
</evidence>
<evidence type="ECO:0000256" key="8">
    <source>
        <dbReference type="RuleBase" id="RU004506"/>
    </source>
</evidence>
<reference evidence="10 11" key="1">
    <citation type="submission" date="2020-10" db="EMBL/GenBank/DDBJ databases">
        <title>Eggerthella sp. nov., isolated from human feces.</title>
        <authorList>
            <person name="Yajun G."/>
        </authorList>
    </citation>
    <scope>NUCLEOTIDE SEQUENCE [LARGE SCALE GENOMIC DNA]</scope>
    <source>
        <strain evidence="10 11">HF-1101</strain>
    </source>
</reference>
<dbReference type="InterPro" id="IPR015422">
    <property type="entry name" value="PyrdxlP-dep_Trfase_small"/>
</dbReference>
<keyword evidence="5 8" id="KW-0663">Pyridoxal phosphate</keyword>
<evidence type="ECO:0000256" key="3">
    <source>
        <dbReference type="ARBA" id="ARBA00012239"/>
    </source>
</evidence>
<dbReference type="GO" id="GO:0031071">
    <property type="term" value="F:cysteine desulfurase activity"/>
    <property type="evidence" value="ECO:0007669"/>
    <property type="project" value="UniProtKB-UniRule"/>
</dbReference>
<dbReference type="InterPro" id="IPR000192">
    <property type="entry name" value="Aminotrans_V_dom"/>
</dbReference>
<sequence length="414" mass="44128">MSARATDPANIAANPYQQDFPLLAANPDLAFLDSAATAQRPAVALDAQRAFYETMNANALRGLYRLSVEATEAIEEARAHVARFIGAADAREIVFCRNASEALNLVALAFAPTVLEPGDEVCITIMEHHSNLIPWQQACRAAGARLVYLFPDEDGVISEAELDAKIGPRTKIVAAAQVSNVLGIENPVPAMARRVHAHGGFMVVDGAQSVPHMPVNVQELGCDFFAFSAHKALGPFGVGVLWGRLDLLEAMPPFLTGGEMISSVTQDGAVWAPVPEKFEAGTQDAAGIVGAAAALGYLEGIGWDALQAREQALVRAAMERMAALPYIEIIGHPDPAQHHGAISFNVRGIHPHDVASILDEHNVAIRAGHHCAQPLLAWLGVESCCRASLAFYNDEGDIDALVAGLDTVWRTFNG</sequence>
<evidence type="ECO:0000256" key="4">
    <source>
        <dbReference type="ARBA" id="ARBA00022679"/>
    </source>
</evidence>
<comment type="function">
    <text evidence="8">Catalyzes the removal of elemental sulfur and selenium atoms from L-cysteine, L-cystine, L-selenocysteine, and L-selenocystine to produce L-alanine.</text>
</comment>
<evidence type="ECO:0000259" key="9">
    <source>
        <dbReference type="Pfam" id="PF00266"/>
    </source>
</evidence>
<evidence type="ECO:0000313" key="11">
    <source>
        <dbReference type="Proteomes" id="UP000478463"/>
    </source>
</evidence>
<gene>
    <name evidence="10" type="primary">sufS</name>
    <name evidence="10" type="ORF">GS424_012865</name>
</gene>
<dbReference type="Gene3D" id="3.90.1150.10">
    <property type="entry name" value="Aspartate Aminotransferase, domain 1"/>
    <property type="match status" value="1"/>
</dbReference>
<dbReference type="EC" id="2.8.1.7" evidence="3 8"/>
<dbReference type="InterPro" id="IPR010970">
    <property type="entry name" value="Cys_dSase_SufS"/>
</dbReference>
<accession>A0A6L7IX59</accession>
<dbReference type="Pfam" id="PF00266">
    <property type="entry name" value="Aminotran_5"/>
    <property type="match status" value="1"/>
</dbReference>
<dbReference type="NCBIfam" id="TIGR01979">
    <property type="entry name" value="sufS"/>
    <property type="match status" value="1"/>
</dbReference>
<proteinExistence type="inferred from homology"/>
<comment type="cofactor">
    <cofactor evidence="1 7">
        <name>pyridoxal 5'-phosphate</name>
        <dbReference type="ChEBI" id="CHEBI:597326"/>
    </cofactor>
</comment>
<dbReference type="Gene3D" id="3.40.640.10">
    <property type="entry name" value="Type I PLP-dependent aspartate aminotransferase-like (Major domain)"/>
    <property type="match status" value="1"/>
</dbReference>
<dbReference type="PANTHER" id="PTHR43586:SF8">
    <property type="entry name" value="CYSTEINE DESULFURASE 1, CHLOROPLASTIC"/>
    <property type="match status" value="1"/>
</dbReference>
<comment type="similarity">
    <text evidence="2 8">Belongs to the class-V pyridoxal-phosphate-dependent aminotransferase family. Csd subfamily.</text>
</comment>
<dbReference type="CDD" id="cd06453">
    <property type="entry name" value="SufS_like"/>
    <property type="match status" value="1"/>
</dbReference>
<organism evidence="10 11">
    <name type="scientific">Eggerthella guodeyinii</name>
    <dbReference type="NCBI Taxonomy" id="2690837"/>
    <lineage>
        <taxon>Bacteria</taxon>
        <taxon>Bacillati</taxon>
        <taxon>Actinomycetota</taxon>
        <taxon>Coriobacteriia</taxon>
        <taxon>Eggerthellales</taxon>
        <taxon>Eggerthellaceae</taxon>
        <taxon>Eggerthella</taxon>
    </lineage>
</organism>
<comment type="catalytic activity">
    <reaction evidence="6 8">
        <text>(sulfur carrier)-H + L-cysteine = (sulfur carrier)-SH + L-alanine</text>
        <dbReference type="Rhea" id="RHEA:43892"/>
        <dbReference type="Rhea" id="RHEA-COMP:14737"/>
        <dbReference type="Rhea" id="RHEA-COMP:14739"/>
        <dbReference type="ChEBI" id="CHEBI:29917"/>
        <dbReference type="ChEBI" id="CHEBI:35235"/>
        <dbReference type="ChEBI" id="CHEBI:57972"/>
        <dbReference type="ChEBI" id="CHEBI:64428"/>
        <dbReference type="EC" id="2.8.1.7"/>
    </reaction>
</comment>
<dbReference type="SUPFAM" id="SSF53383">
    <property type="entry name" value="PLP-dependent transferases"/>
    <property type="match status" value="1"/>
</dbReference>
<dbReference type="EMBL" id="CP063310">
    <property type="protein sequence ID" value="QOS67403.1"/>
    <property type="molecule type" value="Genomic_DNA"/>
</dbReference>
<feature type="domain" description="Aminotransferase class V" evidence="9">
    <location>
        <begin position="31"/>
        <end position="401"/>
    </location>
</feature>
<dbReference type="InterPro" id="IPR015421">
    <property type="entry name" value="PyrdxlP-dep_Trfase_major"/>
</dbReference>
<evidence type="ECO:0000256" key="1">
    <source>
        <dbReference type="ARBA" id="ARBA00001933"/>
    </source>
</evidence>
<dbReference type="PROSITE" id="PS00595">
    <property type="entry name" value="AA_TRANSFER_CLASS_5"/>
    <property type="match status" value="1"/>
</dbReference>
<dbReference type="PANTHER" id="PTHR43586">
    <property type="entry name" value="CYSTEINE DESULFURASE"/>
    <property type="match status" value="1"/>
</dbReference>
<keyword evidence="4 8" id="KW-0808">Transferase</keyword>
<dbReference type="KEGG" id="egd:GS424_012865"/>
<protein>
    <recommendedName>
        <fullName evidence="3 8">Cysteine desulfurase</fullName>
        <ecNumber evidence="3 8">2.8.1.7</ecNumber>
    </recommendedName>
</protein>
<dbReference type="RefSeq" id="WP_160942661.1">
    <property type="nucleotide sequence ID" value="NZ_CP063310.1"/>
</dbReference>
<dbReference type="AlphaFoldDB" id="A0A6L7IX59"/>